<evidence type="ECO:0000313" key="2">
    <source>
        <dbReference type="EMBL" id="HGY56612.1"/>
    </source>
</evidence>
<dbReference type="InterPro" id="IPR041698">
    <property type="entry name" value="Methyltransf_25"/>
</dbReference>
<dbReference type="CDD" id="cd02440">
    <property type="entry name" value="AdoMet_MTases"/>
    <property type="match status" value="1"/>
</dbReference>
<comment type="caution">
    <text evidence="2">The sequence shown here is derived from an EMBL/GenBank/DDBJ whole genome shotgun (WGS) entry which is preliminary data.</text>
</comment>
<keyword evidence="2" id="KW-0808">Transferase</keyword>
<evidence type="ECO:0000259" key="1">
    <source>
        <dbReference type="Pfam" id="PF13649"/>
    </source>
</evidence>
<dbReference type="SUPFAM" id="SSF53335">
    <property type="entry name" value="S-adenosyl-L-methionine-dependent methyltransferases"/>
    <property type="match status" value="1"/>
</dbReference>
<protein>
    <submittedName>
        <fullName evidence="2">Methyltransferase domain-containing protein</fullName>
    </submittedName>
</protein>
<feature type="non-terminal residue" evidence="2">
    <location>
        <position position="209"/>
    </location>
</feature>
<dbReference type="PANTHER" id="PTHR43591:SF24">
    <property type="entry name" value="2-METHOXY-6-POLYPRENYL-1,4-BENZOQUINOL METHYLASE, MITOCHONDRIAL"/>
    <property type="match status" value="1"/>
</dbReference>
<dbReference type="GO" id="GO:0008168">
    <property type="term" value="F:methyltransferase activity"/>
    <property type="evidence" value="ECO:0007669"/>
    <property type="project" value="UniProtKB-KW"/>
</dbReference>
<gene>
    <name evidence="2" type="ORF">ENK44_12960</name>
</gene>
<keyword evidence="2" id="KW-0489">Methyltransferase</keyword>
<dbReference type="Pfam" id="PF13649">
    <property type="entry name" value="Methyltransf_25"/>
    <property type="match status" value="1"/>
</dbReference>
<organism evidence="2">
    <name type="scientific">Caldithrix abyssi</name>
    <dbReference type="NCBI Taxonomy" id="187145"/>
    <lineage>
        <taxon>Bacteria</taxon>
        <taxon>Pseudomonadati</taxon>
        <taxon>Calditrichota</taxon>
        <taxon>Calditrichia</taxon>
        <taxon>Calditrichales</taxon>
        <taxon>Calditrichaceae</taxon>
        <taxon>Caldithrix</taxon>
    </lineage>
</organism>
<dbReference type="AlphaFoldDB" id="A0A7V4WWI5"/>
<dbReference type="EMBL" id="DRQG01000118">
    <property type="protein sequence ID" value="HGY56612.1"/>
    <property type="molecule type" value="Genomic_DNA"/>
</dbReference>
<dbReference type="Proteomes" id="UP000885779">
    <property type="component" value="Unassembled WGS sequence"/>
</dbReference>
<sequence>MKNYYSKNLSAERLHLCYKISSDRIKQYQEEEIRTVLDRTNPNDFVLDLGCGYGRVFKHLLKKTQNVYGVDISFDNLYYARNEYLESASHNLIQMNAVKLGFLSDTFDLVFCIQNGISAFKEEPKALITESIRVTKPGGRVLFSSYSSKIWAARLEWFQAQAEYGLLGEIDYNLTGNGVIICKDGFKATTFNASDFEQLTQIFDKEVKI</sequence>
<reference evidence="2" key="1">
    <citation type="journal article" date="2020" name="mSystems">
        <title>Genome- and Community-Level Interaction Insights into Carbon Utilization and Element Cycling Functions of Hydrothermarchaeota in Hydrothermal Sediment.</title>
        <authorList>
            <person name="Zhou Z."/>
            <person name="Liu Y."/>
            <person name="Xu W."/>
            <person name="Pan J."/>
            <person name="Luo Z.H."/>
            <person name="Li M."/>
        </authorList>
    </citation>
    <scope>NUCLEOTIDE SEQUENCE [LARGE SCALE GENOMIC DNA]</scope>
    <source>
        <strain evidence="2">HyVt-577</strain>
    </source>
</reference>
<dbReference type="GO" id="GO:0032259">
    <property type="term" value="P:methylation"/>
    <property type="evidence" value="ECO:0007669"/>
    <property type="project" value="UniProtKB-KW"/>
</dbReference>
<dbReference type="InterPro" id="IPR029063">
    <property type="entry name" value="SAM-dependent_MTases_sf"/>
</dbReference>
<proteinExistence type="predicted"/>
<dbReference type="PANTHER" id="PTHR43591">
    <property type="entry name" value="METHYLTRANSFERASE"/>
    <property type="match status" value="1"/>
</dbReference>
<feature type="domain" description="Methyltransferase" evidence="1">
    <location>
        <begin position="46"/>
        <end position="139"/>
    </location>
</feature>
<name>A0A7V4WWI5_CALAY</name>
<accession>A0A7V4WWI5</accession>
<dbReference type="Gene3D" id="3.40.50.150">
    <property type="entry name" value="Vaccinia Virus protein VP39"/>
    <property type="match status" value="1"/>
</dbReference>